<dbReference type="PANTHER" id="PTHR10252:SF54">
    <property type="entry name" value="CHROMATIN ACCESSIBILITY COMPLEX PROTEIN 1"/>
    <property type="match status" value="1"/>
</dbReference>
<evidence type="ECO:0000259" key="3">
    <source>
        <dbReference type="Pfam" id="PF00808"/>
    </source>
</evidence>
<keyword evidence="2" id="KW-0539">Nucleus</keyword>
<gene>
    <name evidence="4" type="ORF">SARC_00817</name>
</gene>
<evidence type="ECO:0000313" key="5">
    <source>
        <dbReference type="Proteomes" id="UP000054560"/>
    </source>
</evidence>
<reference evidence="4 5" key="1">
    <citation type="submission" date="2011-02" db="EMBL/GenBank/DDBJ databases">
        <title>The Genome Sequence of Sphaeroforma arctica JP610.</title>
        <authorList>
            <consortium name="The Broad Institute Genome Sequencing Platform"/>
            <person name="Russ C."/>
            <person name="Cuomo C."/>
            <person name="Young S.K."/>
            <person name="Zeng Q."/>
            <person name="Gargeya S."/>
            <person name="Alvarado L."/>
            <person name="Berlin A."/>
            <person name="Chapman S.B."/>
            <person name="Chen Z."/>
            <person name="Freedman E."/>
            <person name="Gellesch M."/>
            <person name="Goldberg J."/>
            <person name="Griggs A."/>
            <person name="Gujja S."/>
            <person name="Heilman E."/>
            <person name="Heiman D."/>
            <person name="Howarth C."/>
            <person name="Mehta T."/>
            <person name="Neiman D."/>
            <person name="Pearson M."/>
            <person name="Roberts A."/>
            <person name="Saif S."/>
            <person name="Shea T."/>
            <person name="Shenoy N."/>
            <person name="Sisk P."/>
            <person name="Stolte C."/>
            <person name="Sykes S."/>
            <person name="White J."/>
            <person name="Yandava C."/>
            <person name="Burger G."/>
            <person name="Gray M.W."/>
            <person name="Holland P.W.H."/>
            <person name="King N."/>
            <person name="Lang F.B.F."/>
            <person name="Roger A.J."/>
            <person name="Ruiz-Trillo I."/>
            <person name="Haas B."/>
            <person name="Nusbaum C."/>
            <person name="Birren B."/>
        </authorList>
    </citation>
    <scope>NUCLEOTIDE SEQUENCE [LARGE SCALE GENOMIC DNA]</scope>
    <source>
        <strain evidence="4 5">JP610</strain>
    </source>
</reference>
<name>A0A0L0GFN4_9EUKA</name>
<dbReference type="STRING" id="667725.A0A0L0GFN4"/>
<keyword evidence="5" id="KW-1185">Reference proteome</keyword>
<sequence length="91" mass="10080">MNVQATETPSLPTSRIKKIMKKDNTIGLLSAEAIFVTAKATELFLAHLAEKGYDIAQGGKRKTIKNSDLLKIIQQNDNFQFLDEKDLGITS</sequence>
<dbReference type="PANTHER" id="PTHR10252">
    <property type="entry name" value="HISTONE-LIKE TRANSCRIPTION FACTOR CCAAT-RELATED"/>
    <property type="match status" value="1"/>
</dbReference>
<dbReference type="Proteomes" id="UP000054560">
    <property type="component" value="Unassembled WGS sequence"/>
</dbReference>
<dbReference type="AlphaFoldDB" id="A0A0L0GFN4"/>
<dbReference type="GO" id="GO:0005634">
    <property type="term" value="C:nucleus"/>
    <property type="evidence" value="ECO:0007669"/>
    <property type="project" value="UniProtKB-SubCell"/>
</dbReference>
<dbReference type="Gene3D" id="1.10.20.10">
    <property type="entry name" value="Histone, subunit A"/>
    <property type="match status" value="1"/>
</dbReference>
<dbReference type="InterPro" id="IPR050568">
    <property type="entry name" value="Transcr_DNA_Rep_Reg"/>
</dbReference>
<evidence type="ECO:0000256" key="1">
    <source>
        <dbReference type="ARBA" id="ARBA00004123"/>
    </source>
</evidence>
<dbReference type="eggNOG" id="KOG1657">
    <property type="taxonomic scope" value="Eukaryota"/>
</dbReference>
<dbReference type="EMBL" id="KQ241624">
    <property type="protein sequence ID" value="KNC87073.1"/>
    <property type="molecule type" value="Genomic_DNA"/>
</dbReference>
<evidence type="ECO:0000256" key="2">
    <source>
        <dbReference type="ARBA" id="ARBA00023242"/>
    </source>
</evidence>
<protein>
    <recommendedName>
        <fullName evidence="3">Transcription factor CBF/NF-Y/archaeal histone domain-containing protein</fullName>
    </recommendedName>
</protein>
<dbReference type="GeneID" id="25901321"/>
<dbReference type="CDD" id="cd22929">
    <property type="entry name" value="HFD_POLE4-like"/>
    <property type="match status" value="1"/>
</dbReference>
<accession>A0A0L0GFN4</accession>
<dbReference type="SUPFAM" id="SSF47113">
    <property type="entry name" value="Histone-fold"/>
    <property type="match status" value="1"/>
</dbReference>
<dbReference type="InterPro" id="IPR003958">
    <property type="entry name" value="CBFA_NFYB_domain"/>
</dbReference>
<dbReference type="Pfam" id="PF00808">
    <property type="entry name" value="CBFD_NFYB_HMF"/>
    <property type="match status" value="1"/>
</dbReference>
<organism evidence="4 5">
    <name type="scientific">Sphaeroforma arctica JP610</name>
    <dbReference type="NCBI Taxonomy" id="667725"/>
    <lineage>
        <taxon>Eukaryota</taxon>
        <taxon>Ichthyosporea</taxon>
        <taxon>Ichthyophonida</taxon>
        <taxon>Sphaeroforma</taxon>
    </lineage>
</organism>
<dbReference type="InterPro" id="IPR009072">
    <property type="entry name" value="Histone-fold"/>
</dbReference>
<dbReference type="RefSeq" id="XP_014160975.1">
    <property type="nucleotide sequence ID" value="XM_014305500.1"/>
</dbReference>
<feature type="domain" description="Transcription factor CBF/NF-Y/archaeal histone" evidence="3">
    <location>
        <begin position="10"/>
        <end position="71"/>
    </location>
</feature>
<proteinExistence type="predicted"/>
<dbReference type="GO" id="GO:0046982">
    <property type="term" value="F:protein heterodimerization activity"/>
    <property type="evidence" value="ECO:0007669"/>
    <property type="project" value="InterPro"/>
</dbReference>
<comment type="subcellular location">
    <subcellularLocation>
        <location evidence="1">Nucleus</location>
    </subcellularLocation>
</comment>
<evidence type="ECO:0000313" key="4">
    <source>
        <dbReference type="EMBL" id="KNC87073.1"/>
    </source>
</evidence>
<dbReference type="OrthoDB" id="636685at2759"/>